<protein>
    <submittedName>
        <fullName evidence="9">Uncharacterized protein</fullName>
    </submittedName>
</protein>
<dbReference type="InterPro" id="IPR001254">
    <property type="entry name" value="Trypsin_dom"/>
</dbReference>
<keyword evidence="5" id="KW-0378">Hydrolase</keyword>
<comment type="similarity">
    <text evidence="4">Belongs to the peptidase S1 family. CLIP subfamily.</text>
</comment>
<dbReference type="PRINTS" id="PR00722">
    <property type="entry name" value="CHYMOTRYPSIN"/>
</dbReference>
<evidence type="ECO:0000259" key="7">
    <source>
        <dbReference type="PROSITE" id="PS50240"/>
    </source>
</evidence>
<evidence type="ECO:0000256" key="4">
    <source>
        <dbReference type="ARBA" id="ARBA00024195"/>
    </source>
</evidence>
<dbReference type="PANTHER" id="PTHR24258:SF136">
    <property type="entry name" value="GH06673P-RELATED"/>
    <property type="match status" value="1"/>
</dbReference>
<keyword evidence="5" id="KW-0645">Protease</keyword>
<dbReference type="InterPro" id="IPR001314">
    <property type="entry name" value="Peptidase_S1A"/>
</dbReference>
<evidence type="ECO:0000256" key="1">
    <source>
        <dbReference type="ARBA" id="ARBA00022729"/>
    </source>
</evidence>
<dbReference type="InterPro" id="IPR022700">
    <property type="entry name" value="CLIP"/>
</dbReference>
<dbReference type="EMBL" id="OV651823">
    <property type="protein sequence ID" value="CAH1101358.1"/>
    <property type="molecule type" value="Genomic_DNA"/>
</dbReference>
<dbReference type="GO" id="GO:0004252">
    <property type="term" value="F:serine-type endopeptidase activity"/>
    <property type="evidence" value="ECO:0007669"/>
    <property type="project" value="InterPro"/>
</dbReference>
<feature type="signal peptide" evidence="6">
    <location>
        <begin position="1"/>
        <end position="17"/>
    </location>
</feature>
<proteinExistence type="inferred from homology"/>
<dbReference type="InterPro" id="IPR009003">
    <property type="entry name" value="Peptidase_S1_PA"/>
</dbReference>
<dbReference type="PANTHER" id="PTHR24258">
    <property type="entry name" value="SERINE PROTEASE-RELATED"/>
    <property type="match status" value="1"/>
</dbReference>
<dbReference type="Pfam" id="PF00089">
    <property type="entry name" value="Trypsin"/>
    <property type="match status" value="1"/>
</dbReference>
<sequence length="369" mass="40503">MCIIFILALSYIGYSSALGEECQTRGRPGTCQRFSNCSYAIRLVLQNDRPDICEFEGIEPIICCPIQLAIIRTSSEPTLHIDRPITRSPLTDDVPLSIRQCLKYHPKSDFFIAVSGGEKSLPQQFPHMAAVGFDEENAKQWLCGGSLVSKKFVITAAHCLSSIQYGNAKWVRLGDLDLSTTDDDAMPQDFTIIRRISHPDYQPPAKYHDIALLELDRIVSFTLYVSPACLQTTTIINETELTATGWGKTSFLGDASTHLMNVDLKEIDEISCNKLYETTTTRLLPNGITGQMLICAGGDGGKDTCSGDSGGPLQVKNKGMSYSRVEVHTLVGVTSFGKACGLGKTAGVYARISYYVGWLESIIWASEED</sequence>
<organism evidence="9 10">
    <name type="scientific">Psylliodes chrysocephalus</name>
    <dbReference type="NCBI Taxonomy" id="3402493"/>
    <lineage>
        <taxon>Eukaryota</taxon>
        <taxon>Metazoa</taxon>
        <taxon>Ecdysozoa</taxon>
        <taxon>Arthropoda</taxon>
        <taxon>Hexapoda</taxon>
        <taxon>Insecta</taxon>
        <taxon>Pterygota</taxon>
        <taxon>Neoptera</taxon>
        <taxon>Endopterygota</taxon>
        <taxon>Coleoptera</taxon>
        <taxon>Polyphaga</taxon>
        <taxon>Cucujiformia</taxon>
        <taxon>Chrysomeloidea</taxon>
        <taxon>Chrysomelidae</taxon>
        <taxon>Galerucinae</taxon>
        <taxon>Alticini</taxon>
        <taxon>Psylliodes</taxon>
    </lineage>
</organism>
<evidence type="ECO:0000313" key="10">
    <source>
        <dbReference type="Proteomes" id="UP001153636"/>
    </source>
</evidence>
<keyword evidence="2" id="KW-1015">Disulfide bond</keyword>
<dbReference type="PROSITE" id="PS00134">
    <property type="entry name" value="TRYPSIN_HIS"/>
    <property type="match status" value="1"/>
</dbReference>
<dbReference type="Proteomes" id="UP001153636">
    <property type="component" value="Chromosome 11"/>
</dbReference>
<reference evidence="9" key="1">
    <citation type="submission" date="2022-01" db="EMBL/GenBank/DDBJ databases">
        <authorList>
            <person name="King R."/>
        </authorList>
    </citation>
    <scope>NUCLEOTIDE SEQUENCE</scope>
</reference>
<evidence type="ECO:0000313" key="9">
    <source>
        <dbReference type="EMBL" id="CAH1101358.1"/>
    </source>
</evidence>
<dbReference type="PROSITE" id="PS50240">
    <property type="entry name" value="TRYPSIN_DOM"/>
    <property type="match status" value="1"/>
</dbReference>
<dbReference type="InterPro" id="IPR033116">
    <property type="entry name" value="TRYPSIN_SER"/>
</dbReference>
<dbReference type="Gene3D" id="2.40.10.10">
    <property type="entry name" value="Trypsin-like serine proteases"/>
    <property type="match status" value="1"/>
</dbReference>
<evidence type="ECO:0000256" key="2">
    <source>
        <dbReference type="ARBA" id="ARBA00023157"/>
    </source>
</evidence>
<dbReference type="SMART" id="SM00680">
    <property type="entry name" value="CLIP"/>
    <property type="match status" value="1"/>
</dbReference>
<name>A0A9P0G658_9CUCU</name>
<dbReference type="GO" id="GO:0006508">
    <property type="term" value="P:proteolysis"/>
    <property type="evidence" value="ECO:0007669"/>
    <property type="project" value="UniProtKB-KW"/>
</dbReference>
<dbReference type="OrthoDB" id="6339452at2759"/>
<keyword evidence="10" id="KW-1185">Reference proteome</keyword>
<dbReference type="FunFam" id="2.40.10.10:FF:000028">
    <property type="entry name" value="Serine protease easter"/>
    <property type="match status" value="1"/>
</dbReference>
<dbReference type="InterPro" id="IPR018114">
    <property type="entry name" value="TRYPSIN_HIS"/>
</dbReference>
<dbReference type="SUPFAM" id="SSF50494">
    <property type="entry name" value="Trypsin-like serine proteases"/>
    <property type="match status" value="1"/>
</dbReference>
<feature type="domain" description="Peptidase S1" evidence="7">
    <location>
        <begin position="114"/>
        <end position="364"/>
    </location>
</feature>
<keyword evidence="5" id="KW-0720">Serine protease</keyword>
<keyword evidence="1 6" id="KW-0732">Signal</keyword>
<evidence type="ECO:0000256" key="3">
    <source>
        <dbReference type="ARBA" id="ARBA00023180"/>
    </source>
</evidence>
<dbReference type="AlphaFoldDB" id="A0A9P0G658"/>
<dbReference type="PROSITE" id="PS51888">
    <property type="entry name" value="CLIP"/>
    <property type="match status" value="1"/>
</dbReference>
<evidence type="ECO:0000259" key="8">
    <source>
        <dbReference type="PROSITE" id="PS51888"/>
    </source>
</evidence>
<accession>A0A9P0G658</accession>
<dbReference type="PROSITE" id="PS00135">
    <property type="entry name" value="TRYPSIN_SER"/>
    <property type="match status" value="1"/>
</dbReference>
<feature type="chain" id="PRO_5040292745" evidence="6">
    <location>
        <begin position="18"/>
        <end position="369"/>
    </location>
</feature>
<gene>
    <name evidence="9" type="ORF">PSYICH_LOCUS2288</name>
</gene>
<dbReference type="InterPro" id="IPR043504">
    <property type="entry name" value="Peptidase_S1_PA_chymotrypsin"/>
</dbReference>
<dbReference type="SMART" id="SM00020">
    <property type="entry name" value="Tryp_SPc"/>
    <property type="match status" value="1"/>
</dbReference>
<keyword evidence="3" id="KW-0325">Glycoprotein</keyword>
<dbReference type="CDD" id="cd00190">
    <property type="entry name" value="Tryp_SPc"/>
    <property type="match status" value="1"/>
</dbReference>
<evidence type="ECO:0000256" key="5">
    <source>
        <dbReference type="RuleBase" id="RU363034"/>
    </source>
</evidence>
<feature type="domain" description="Clip" evidence="8">
    <location>
        <begin position="21"/>
        <end position="64"/>
    </location>
</feature>
<evidence type="ECO:0000256" key="6">
    <source>
        <dbReference type="SAM" id="SignalP"/>
    </source>
</evidence>